<evidence type="ECO:0000313" key="2">
    <source>
        <dbReference type="Proteomes" id="UP001165960"/>
    </source>
</evidence>
<keyword evidence="2" id="KW-1185">Reference proteome</keyword>
<organism evidence="1 2">
    <name type="scientific">Entomophthora muscae</name>
    <dbReference type="NCBI Taxonomy" id="34485"/>
    <lineage>
        <taxon>Eukaryota</taxon>
        <taxon>Fungi</taxon>
        <taxon>Fungi incertae sedis</taxon>
        <taxon>Zoopagomycota</taxon>
        <taxon>Entomophthoromycotina</taxon>
        <taxon>Entomophthoromycetes</taxon>
        <taxon>Entomophthorales</taxon>
        <taxon>Entomophthoraceae</taxon>
        <taxon>Entomophthora</taxon>
    </lineage>
</organism>
<evidence type="ECO:0000313" key="1">
    <source>
        <dbReference type="EMBL" id="KAJ9059298.1"/>
    </source>
</evidence>
<gene>
    <name evidence="1" type="ORF">DSO57_1003915</name>
</gene>
<name>A0ACC2SA79_9FUNG</name>
<protein>
    <submittedName>
        <fullName evidence="1">Uncharacterized protein</fullName>
    </submittedName>
</protein>
<reference evidence="1" key="1">
    <citation type="submission" date="2022-04" db="EMBL/GenBank/DDBJ databases">
        <title>Genome of the entomopathogenic fungus Entomophthora muscae.</title>
        <authorList>
            <person name="Elya C."/>
            <person name="Lovett B.R."/>
            <person name="Lee E."/>
            <person name="Macias A.M."/>
            <person name="Hajek A.E."/>
            <person name="De Bivort B.L."/>
            <person name="Kasson M.T."/>
            <person name="De Fine Licht H.H."/>
            <person name="Stajich J.E."/>
        </authorList>
    </citation>
    <scope>NUCLEOTIDE SEQUENCE</scope>
    <source>
        <strain evidence="1">Berkeley</strain>
    </source>
</reference>
<dbReference type="EMBL" id="QTSX02005689">
    <property type="protein sequence ID" value="KAJ9059298.1"/>
    <property type="molecule type" value="Genomic_DNA"/>
</dbReference>
<dbReference type="Proteomes" id="UP001165960">
    <property type="component" value="Unassembled WGS sequence"/>
</dbReference>
<proteinExistence type="predicted"/>
<comment type="caution">
    <text evidence="1">The sequence shown here is derived from an EMBL/GenBank/DDBJ whole genome shotgun (WGS) entry which is preliminary data.</text>
</comment>
<accession>A0ACC2SA79</accession>
<sequence length="112" mass="12562">MKEMQATPPLPDALPAHDFNKLGFVYITVLGLANQVIPHTGSWRTWATAVQPATPVEFQPNTDMSHDKKSQQNSKIPTPMSNWINIKHDVKELDVPVFWPPPTHLTSSHCLV</sequence>